<dbReference type="Gene3D" id="1.10.287.2250">
    <property type="match status" value="1"/>
</dbReference>
<dbReference type="Pfam" id="PF08246">
    <property type="entry name" value="Inhibitor_I29"/>
    <property type="match status" value="1"/>
</dbReference>
<dbReference type="EMBL" id="JABFTP020000165">
    <property type="protein sequence ID" value="KAL3284574.1"/>
    <property type="molecule type" value="Genomic_DNA"/>
</dbReference>
<dbReference type="InterPro" id="IPR013201">
    <property type="entry name" value="Prot_inhib_I29"/>
</dbReference>
<feature type="domain" description="Cathepsin propeptide inhibitor" evidence="2">
    <location>
        <begin position="17"/>
        <end position="77"/>
    </location>
</feature>
<protein>
    <recommendedName>
        <fullName evidence="2">Cathepsin propeptide inhibitor domain-containing protein</fullName>
    </recommendedName>
</protein>
<gene>
    <name evidence="3" type="ORF">HHI36_018731</name>
</gene>
<proteinExistence type="predicted"/>
<organism evidence="3 4">
    <name type="scientific">Cryptolaemus montrouzieri</name>
    <dbReference type="NCBI Taxonomy" id="559131"/>
    <lineage>
        <taxon>Eukaryota</taxon>
        <taxon>Metazoa</taxon>
        <taxon>Ecdysozoa</taxon>
        <taxon>Arthropoda</taxon>
        <taxon>Hexapoda</taxon>
        <taxon>Insecta</taxon>
        <taxon>Pterygota</taxon>
        <taxon>Neoptera</taxon>
        <taxon>Endopterygota</taxon>
        <taxon>Coleoptera</taxon>
        <taxon>Polyphaga</taxon>
        <taxon>Cucujiformia</taxon>
        <taxon>Coccinelloidea</taxon>
        <taxon>Coccinellidae</taxon>
        <taxon>Scymninae</taxon>
        <taxon>Scymnini</taxon>
        <taxon>Cryptolaemus</taxon>
    </lineage>
</organism>
<feature type="region of interest" description="Disordered" evidence="1">
    <location>
        <begin position="61"/>
        <end position="88"/>
    </location>
</feature>
<dbReference type="SMART" id="SM00848">
    <property type="entry name" value="Inhibitor_I29"/>
    <property type="match status" value="1"/>
</dbReference>
<reference evidence="3 4" key="1">
    <citation type="journal article" date="2021" name="BMC Biol.">
        <title>Horizontally acquired antibacterial genes associated with adaptive radiation of ladybird beetles.</title>
        <authorList>
            <person name="Li H.S."/>
            <person name="Tang X.F."/>
            <person name="Huang Y.H."/>
            <person name="Xu Z.Y."/>
            <person name="Chen M.L."/>
            <person name="Du X.Y."/>
            <person name="Qiu B.Y."/>
            <person name="Chen P.T."/>
            <person name="Zhang W."/>
            <person name="Slipinski A."/>
            <person name="Escalona H.E."/>
            <person name="Waterhouse R.M."/>
            <person name="Zwick A."/>
            <person name="Pang H."/>
        </authorList>
    </citation>
    <scope>NUCLEOTIDE SEQUENCE [LARGE SCALE GENOMIC DNA]</scope>
    <source>
        <strain evidence="3">SYSU2018</strain>
    </source>
</reference>
<dbReference type="AlphaFoldDB" id="A0ABD2P1I5"/>
<keyword evidence="4" id="KW-1185">Reference proteome</keyword>
<dbReference type="InterPro" id="IPR038765">
    <property type="entry name" value="Papain-like_cys_pep_sf"/>
</dbReference>
<comment type="caution">
    <text evidence="3">The sequence shown here is derived from an EMBL/GenBank/DDBJ whole genome shotgun (WGS) entry which is preliminary data.</text>
</comment>
<evidence type="ECO:0000313" key="3">
    <source>
        <dbReference type="EMBL" id="KAL3284574.1"/>
    </source>
</evidence>
<name>A0ABD2P1I5_9CUCU</name>
<feature type="compositionally biased region" description="Polar residues" evidence="1">
    <location>
        <begin position="61"/>
        <end position="71"/>
    </location>
</feature>
<dbReference type="Proteomes" id="UP001516400">
    <property type="component" value="Unassembled WGS sequence"/>
</dbReference>
<evidence type="ECO:0000259" key="2">
    <source>
        <dbReference type="SMART" id="SM00848"/>
    </source>
</evidence>
<dbReference type="SUPFAM" id="SSF54001">
    <property type="entry name" value="Cysteine proteinases"/>
    <property type="match status" value="1"/>
</dbReference>
<evidence type="ECO:0000256" key="1">
    <source>
        <dbReference type="SAM" id="MobiDB-lite"/>
    </source>
</evidence>
<evidence type="ECO:0000313" key="4">
    <source>
        <dbReference type="Proteomes" id="UP001516400"/>
    </source>
</evidence>
<sequence>MAEQTSSRPVEDLDGKWEKFKVDFNRKYESPEEEATRKELFRVTVEQIEAHNARHAQGLESYTQGINQFTDRTPEERSKSFGLKIRPQ</sequence>
<accession>A0ABD2P1I5</accession>